<evidence type="ECO:0000313" key="1">
    <source>
        <dbReference type="EMBL" id="MBB3148546.1"/>
    </source>
</evidence>
<dbReference type="Proteomes" id="UP000554520">
    <property type="component" value="Unassembled WGS sequence"/>
</dbReference>
<evidence type="ECO:0000313" key="2">
    <source>
        <dbReference type="Proteomes" id="UP000554520"/>
    </source>
</evidence>
<name>A0A839UBX2_9HYPH</name>
<organism evidence="1 2">
    <name type="scientific">Phyllobacterium trifolii</name>
    <dbReference type="NCBI Taxonomy" id="300193"/>
    <lineage>
        <taxon>Bacteria</taxon>
        <taxon>Pseudomonadati</taxon>
        <taxon>Pseudomonadota</taxon>
        <taxon>Alphaproteobacteria</taxon>
        <taxon>Hyphomicrobiales</taxon>
        <taxon>Phyllobacteriaceae</taxon>
        <taxon>Phyllobacterium</taxon>
    </lineage>
</organism>
<dbReference type="AlphaFoldDB" id="A0A839UBX2"/>
<proteinExistence type="predicted"/>
<dbReference type="EMBL" id="JACHXN010000020">
    <property type="protein sequence ID" value="MBB3148546.1"/>
    <property type="molecule type" value="Genomic_DNA"/>
</dbReference>
<gene>
    <name evidence="1" type="ORF">FHS21_004994</name>
</gene>
<comment type="caution">
    <text evidence="1">The sequence shown here is derived from an EMBL/GenBank/DDBJ whole genome shotgun (WGS) entry which is preliminary data.</text>
</comment>
<reference evidence="1 2" key="1">
    <citation type="submission" date="2020-08" db="EMBL/GenBank/DDBJ databases">
        <title>Genomic Encyclopedia of Type Strains, Phase III (KMG-III): the genomes of soil and plant-associated and newly described type strains.</title>
        <authorList>
            <person name="Whitman W."/>
        </authorList>
    </citation>
    <scope>NUCLEOTIDE SEQUENCE [LARGE SCALE GENOMIC DNA]</scope>
    <source>
        <strain evidence="1 2">CECT 7015</strain>
    </source>
</reference>
<sequence>MSASDLGVIIPCKAGYLELAPFLQFGNDPNGTLSAFSKEGLLTGFEIEQVGK</sequence>
<dbReference type="RefSeq" id="WP_183664410.1">
    <property type="nucleotide sequence ID" value="NZ_JACHXN010000020.1"/>
</dbReference>
<protein>
    <submittedName>
        <fullName evidence="1">Uncharacterized protein</fullName>
    </submittedName>
</protein>
<accession>A0A839UBX2</accession>
<keyword evidence="2" id="KW-1185">Reference proteome</keyword>